<gene>
    <name evidence="1" type="ORF">EZ444_09740</name>
</gene>
<organism evidence="1 2">
    <name type="scientific">Pedobacter hiemivivus</name>
    <dbReference type="NCBI Taxonomy" id="2530454"/>
    <lineage>
        <taxon>Bacteria</taxon>
        <taxon>Pseudomonadati</taxon>
        <taxon>Bacteroidota</taxon>
        <taxon>Sphingobacteriia</taxon>
        <taxon>Sphingobacteriales</taxon>
        <taxon>Sphingobacteriaceae</taxon>
        <taxon>Pedobacter</taxon>
    </lineage>
</organism>
<dbReference type="RefSeq" id="WP_131608538.1">
    <property type="nucleotide sequence ID" value="NZ_SJSM01000004.1"/>
</dbReference>
<dbReference type="EMBL" id="SJSM01000004">
    <property type="protein sequence ID" value="TCC97125.1"/>
    <property type="molecule type" value="Genomic_DNA"/>
</dbReference>
<dbReference type="Gene3D" id="1.10.30.50">
    <property type="match status" value="1"/>
</dbReference>
<dbReference type="Proteomes" id="UP000291117">
    <property type="component" value="Unassembled WGS sequence"/>
</dbReference>
<keyword evidence="2" id="KW-1185">Reference proteome</keyword>
<reference evidence="1 2" key="1">
    <citation type="submission" date="2019-02" db="EMBL/GenBank/DDBJ databases">
        <title>Pedobacter sp. RP-3-8 sp. nov., isolated from Arctic soil.</title>
        <authorList>
            <person name="Dahal R.H."/>
        </authorList>
    </citation>
    <scope>NUCLEOTIDE SEQUENCE [LARGE SCALE GENOMIC DNA]</scope>
    <source>
        <strain evidence="1 2">RP-3-8</strain>
    </source>
</reference>
<sequence length="343" mass="39640">MSTQFQINDPSLESQWRSLILFGKNSATYKFAFAKSLIHLIDNQTTSISLADLAVPFAGHIVNHLKASDKQGSSQSSKFLNSCRAFINNELSQDQLYRDTEKYGFVNVIDAFQNVNGGAIPNVFYEKNFAADKKEIIITDSLLKLRDTFQFKNLDQEVEARWKLVETAWSLNVNRNLLEVKYDALDSMLFVQNNFMRRVNITSVRDALNGYQKGKCFYSYQDISIRKGDELNMCAIDHFLPHLHKQYHHNEGANINGVWNLVLTDKRINNNKSARIPEKRFLERLFNRNEFYIESKHPLAETIINQTGTTRAQRIAFLEKQYNLASELAIHKWRPKIELAGSF</sequence>
<keyword evidence="1" id="KW-0378">Hydrolase</keyword>
<dbReference type="AlphaFoldDB" id="A0A4R0NAH9"/>
<keyword evidence="1" id="KW-0540">Nuclease</keyword>
<dbReference type="OrthoDB" id="489287at2"/>
<evidence type="ECO:0000313" key="2">
    <source>
        <dbReference type="Proteomes" id="UP000291117"/>
    </source>
</evidence>
<name>A0A4R0NAH9_9SPHI</name>
<comment type="caution">
    <text evidence="1">The sequence shown here is derived from an EMBL/GenBank/DDBJ whole genome shotgun (WGS) entry which is preliminary data.</text>
</comment>
<keyword evidence="1" id="KW-0255">Endonuclease</keyword>
<dbReference type="GO" id="GO:0004519">
    <property type="term" value="F:endonuclease activity"/>
    <property type="evidence" value="ECO:0007669"/>
    <property type="project" value="UniProtKB-KW"/>
</dbReference>
<accession>A0A4R0NAH9</accession>
<evidence type="ECO:0000313" key="1">
    <source>
        <dbReference type="EMBL" id="TCC97125.1"/>
    </source>
</evidence>
<protein>
    <submittedName>
        <fullName evidence="1">HNH endonuclease</fullName>
    </submittedName>
</protein>
<proteinExistence type="predicted"/>